<name>A0A5E4R292_9NEOP</name>
<gene>
    <name evidence="2" type="ORF">LSINAPIS_LOCUS13799</name>
</gene>
<dbReference type="EMBL" id="FZQP02006815">
    <property type="protein sequence ID" value="VVD03910.1"/>
    <property type="molecule type" value="Genomic_DNA"/>
</dbReference>
<organism evidence="2 3">
    <name type="scientific">Leptidea sinapis</name>
    <dbReference type="NCBI Taxonomy" id="189913"/>
    <lineage>
        <taxon>Eukaryota</taxon>
        <taxon>Metazoa</taxon>
        <taxon>Ecdysozoa</taxon>
        <taxon>Arthropoda</taxon>
        <taxon>Hexapoda</taxon>
        <taxon>Insecta</taxon>
        <taxon>Pterygota</taxon>
        <taxon>Neoptera</taxon>
        <taxon>Endopterygota</taxon>
        <taxon>Lepidoptera</taxon>
        <taxon>Glossata</taxon>
        <taxon>Ditrysia</taxon>
        <taxon>Papilionoidea</taxon>
        <taxon>Pieridae</taxon>
        <taxon>Dismorphiinae</taxon>
        <taxon>Leptidea</taxon>
    </lineage>
</organism>
<dbReference type="Proteomes" id="UP000324832">
    <property type="component" value="Unassembled WGS sequence"/>
</dbReference>
<reference evidence="2 3" key="1">
    <citation type="submission" date="2017-07" db="EMBL/GenBank/DDBJ databases">
        <authorList>
            <person name="Talla V."/>
            <person name="Backstrom N."/>
        </authorList>
    </citation>
    <scope>NUCLEOTIDE SEQUENCE [LARGE SCALE GENOMIC DNA]</scope>
</reference>
<evidence type="ECO:0000313" key="2">
    <source>
        <dbReference type="EMBL" id="VVD03910.1"/>
    </source>
</evidence>
<protein>
    <submittedName>
        <fullName evidence="2">Uncharacterized protein</fullName>
    </submittedName>
</protein>
<proteinExistence type="predicted"/>
<evidence type="ECO:0000256" key="1">
    <source>
        <dbReference type="SAM" id="MobiDB-lite"/>
    </source>
</evidence>
<keyword evidence="3" id="KW-1185">Reference proteome</keyword>
<sequence length="128" mass="14708">MMERNTELYSISDFFYQQNPERFEERFDHDRSTSVSLEEDDSRSSAYGVDLSEKNTNLGGKSFTIAAILGLTNADEDVMNLSVQERLQQNQKQLQSYLYNGHEVPRLNDGFCRSMAGPPVIRQGRFDN</sequence>
<evidence type="ECO:0000313" key="3">
    <source>
        <dbReference type="Proteomes" id="UP000324832"/>
    </source>
</evidence>
<dbReference type="AlphaFoldDB" id="A0A5E4R292"/>
<feature type="region of interest" description="Disordered" evidence="1">
    <location>
        <begin position="25"/>
        <end position="46"/>
    </location>
</feature>
<accession>A0A5E4R292</accession>